<accession>A0A6J7IEQ6</accession>
<dbReference type="InterPro" id="IPR004843">
    <property type="entry name" value="Calcineurin-like_PHP"/>
</dbReference>
<reference evidence="2" key="1">
    <citation type="submission" date="2020-05" db="EMBL/GenBank/DDBJ databases">
        <authorList>
            <person name="Chiriac C."/>
            <person name="Salcher M."/>
            <person name="Ghai R."/>
            <person name="Kavagutti S V."/>
        </authorList>
    </citation>
    <scope>NUCLEOTIDE SEQUENCE</scope>
</reference>
<evidence type="ECO:0000313" key="2">
    <source>
        <dbReference type="EMBL" id="CAB4929429.1"/>
    </source>
</evidence>
<dbReference type="GO" id="GO:0016787">
    <property type="term" value="F:hydrolase activity"/>
    <property type="evidence" value="ECO:0007669"/>
    <property type="project" value="InterPro"/>
</dbReference>
<dbReference type="EMBL" id="CAFBMZ010000056">
    <property type="protein sequence ID" value="CAB4929429.1"/>
    <property type="molecule type" value="Genomic_DNA"/>
</dbReference>
<name>A0A6J7IEQ6_9ZZZZ</name>
<dbReference type="InterPro" id="IPR051918">
    <property type="entry name" value="STPP_CPPED1"/>
</dbReference>
<dbReference type="Gene3D" id="3.60.21.10">
    <property type="match status" value="1"/>
</dbReference>
<feature type="domain" description="Calcineurin-like phosphoesterase" evidence="1">
    <location>
        <begin position="207"/>
        <end position="408"/>
    </location>
</feature>
<organism evidence="2">
    <name type="scientific">freshwater metagenome</name>
    <dbReference type="NCBI Taxonomy" id="449393"/>
    <lineage>
        <taxon>unclassified sequences</taxon>
        <taxon>metagenomes</taxon>
        <taxon>ecological metagenomes</taxon>
    </lineage>
</organism>
<evidence type="ECO:0000259" key="1">
    <source>
        <dbReference type="Pfam" id="PF00149"/>
    </source>
</evidence>
<protein>
    <submittedName>
        <fullName evidence="2">Unannotated protein</fullName>
    </submittedName>
</protein>
<dbReference type="PANTHER" id="PTHR43143:SF1">
    <property type="entry name" value="SERINE_THREONINE-PROTEIN PHOSPHATASE CPPED1"/>
    <property type="match status" value="1"/>
</dbReference>
<dbReference type="PANTHER" id="PTHR43143">
    <property type="entry name" value="METALLOPHOSPHOESTERASE, CALCINEURIN SUPERFAMILY"/>
    <property type="match status" value="1"/>
</dbReference>
<dbReference type="Pfam" id="PF00149">
    <property type="entry name" value="Metallophos"/>
    <property type="match status" value="1"/>
</dbReference>
<dbReference type="InterPro" id="IPR029052">
    <property type="entry name" value="Metallo-depent_PP-like"/>
</dbReference>
<sequence>MAYTRGEPDALGWREIIAAADEAHLGHRFPTESTPLLIMHHLSDLHVCDAQSPTRPEYLDRWADPDSPIREKVGTIGTYRPQSMLSPHVVEAMIQSLNKITQGPLSGHLVDGAIITGDTTDNAQFNEVSWYLALLDGLVFSPDSGDSSKYEGVIDDTPENYDTRYWHPHGTPDGCIDDDARAKYGFPIVPNLLNSCRKTFKATGLRFPWYAVHGNHDALLQGTVAPEVSINQAMVDGKRFTGLPSNVSLAEVLASFQEIGPASYPEAFDAPYVEVTADVERRAVERGEYAAMHLASKGLPVGHGFTQDNVEKKHMYYSTLIGGVKLVVIDSVNHFGGWQGSLDVEQFEWLEQEVANTDRPVVLASHHPLSKMFNSYAPIGKRVCVEQIEEMLLRYPSVIAWFAGHEHRHHIKWIGPEKEVHGFWQIETASHADWPQQSRTIEIVTDIAGDIYFGLSVIDHAGGAHYGGATNPIEIAALSRALSANVWQKRTELGSSHDVNWWCGRPEDRNVVLKIARR</sequence>
<gene>
    <name evidence="2" type="ORF">UFOPK3684_00873</name>
</gene>
<proteinExistence type="predicted"/>
<dbReference type="InterPro" id="IPR022506">
    <property type="entry name" value="Metallophosphoesterase_PPA1498"/>
</dbReference>
<dbReference type="NCBIfam" id="TIGR03767">
    <property type="entry name" value="P_acnes_RR"/>
    <property type="match status" value="1"/>
</dbReference>
<dbReference type="AlphaFoldDB" id="A0A6J7IEQ6"/>
<dbReference type="SUPFAM" id="SSF56300">
    <property type="entry name" value="Metallo-dependent phosphatases"/>
    <property type="match status" value="1"/>
</dbReference>